<keyword evidence="2" id="KW-0808">Transferase</keyword>
<dbReference type="Proteomes" id="UP001151760">
    <property type="component" value="Unassembled WGS sequence"/>
</dbReference>
<feature type="domain" description="Amine oxidase" evidence="1">
    <location>
        <begin position="244"/>
        <end position="286"/>
    </location>
</feature>
<sequence length="310" mass="34569">MEGVRSPSMISCLGFMRLMGFGDTMGCVNWMRLCLKSSSRLSAHQGVRQCDPLSPFLFILAAEGLNVMVKEAVEKGIFNGFEKAAGLKVNLNKSRVYGIGVNREAVEDMAKRMRCSVGELPITYLGLPIRRIRVIGLRESGDEFGTGPGHRGGEWWKWLLADNGIFSVKALTKLIEEKCIGVGNNIGRGRLPVRVELDKTGIDLHTLLCPSCDEACETIDHSLVFCNDAMNIWGKVFEWWKIGNVNAFSTNEMSRSVYKTFSDCEPCRPLQRSPIEGFYLAGDYTKVFEFLAFVNTLSNDIGGGYDFVFR</sequence>
<gene>
    <name evidence="2" type="ORF">Tco_0954888</name>
</gene>
<evidence type="ECO:0000259" key="1">
    <source>
        <dbReference type="Pfam" id="PF01593"/>
    </source>
</evidence>
<dbReference type="InterPro" id="IPR002937">
    <property type="entry name" value="Amino_oxidase"/>
</dbReference>
<keyword evidence="2" id="KW-0695">RNA-directed DNA polymerase</keyword>
<dbReference type="EMBL" id="BQNB010015962">
    <property type="protein sequence ID" value="GJT46173.1"/>
    <property type="molecule type" value="Genomic_DNA"/>
</dbReference>
<dbReference type="PANTHER" id="PTHR33116">
    <property type="entry name" value="REVERSE TRANSCRIPTASE ZINC-BINDING DOMAIN-CONTAINING PROTEIN-RELATED-RELATED"/>
    <property type="match status" value="1"/>
</dbReference>
<accession>A0ABQ5E5M1</accession>
<proteinExistence type="predicted"/>
<dbReference type="Pfam" id="PF01593">
    <property type="entry name" value="Amino_oxidase"/>
    <property type="match status" value="1"/>
</dbReference>
<dbReference type="PANTHER" id="PTHR33116:SF78">
    <property type="entry name" value="OS12G0587133 PROTEIN"/>
    <property type="match status" value="1"/>
</dbReference>
<keyword evidence="2" id="KW-0548">Nucleotidyltransferase</keyword>
<evidence type="ECO:0000313" key="2">
    <source>
        <dbReference type="EMBL" id="GJT46173.1"/>
    </source>
</evidence>
<evidence type="ECO:0000313" key="3">
    <source>
        <dbReference type="Proteomes" id="UP001151760"/>
    </source>
</evidence>
<reference evidence="2" key="2">
    <citation type="submission" date="2022-01" db="EMBL/GenBank/DDBJ databases">
        <authorList>
            <person name="Yamashiro T."/>
            <person name="Shiraishi A."/>
            <person name="Satake H."/>
            <person name="Nakayama K."/>
        </authorList>
    </citation>
    <scope>NUCLEOTIDE SEQUENCE</scope>
</reference>
<keyword evidence="3" id="KW-1185">Reference proteome</keyword>
<protein>
    <submittedName>
        <fullName evidence="2">RNA-directed DNA polymerase, eukaryota, reverse transcriptase zinc-binding domain protein</fullName>
    </submittedName>
</protein>
<reference evidence="2" key="1">
    <citation type="journal article" date="2022" name="Int. J. Mol. Sci.">
        <title>Draft Genome of Tanacetum Coccineum: Genomic Comparison of Closely Related Tanacetum-Family Plants.</title>
        <authorList>
            <person name="Yamashiro T."/>
            <person name="Shiraishi A."/>
            <person name="Nakayama K."/>
            <person name="Satake H."/>
        </authorList>
    </citation>
    <scope>NUCLEOTIDE SEQUENCE</scope>
</reference>
<organism evidence="2 3">
    <name type="scientific">Tanacetum coccineum</name>
    <dbReference type="NCBI Taxonomy" id="301880"/>
    <lineage>
        <taxon>Eukaryota</taxon>
        <taxon>Viridiplantae</taxon>
        <taxon>Streptophyta</taxon>
        <taxon>Embryophyta</taxon>
        <taxon>Tracheophyta</taxon>
        <taxon>Spermatophyta</taxon>
        <taxon>Magnoliopsida</taxon>
        <taxon>eudicotyledons</taxon>
        <taxon>Gunneridae</taxon>
        <taxon>Pentapetalae</taxon>
        <taxon>asterids</taxon>
        <taxon>campanulids</taxon>
        <taxon>Asterales</taxon>
        <taxon>Asteraceae</taxon>
        <taxon>Asteroideae</taxon>
        <taxon>Anthemideae</taxon>
        <taxon>Anthemidinae</taxon>
        <taxon>Tanacetum</taxon>
    </lineage>
</organism>
<comment type="caution">
    <text evidence="2">The sequence shown here is derived from an EMBL/GenBank/DDBJ whole genome shotgun (WGS) entry which is preliminary data.</text>
</comment>
<name>A0ABQ5E5M1_9ASTR</name>
<dbReference type="GO" id="GO:0003964">
    <property type="term" value="F:RNA-directed DNA polymerase activity"/>
    <property type="evidence" value="ECO:0007669"/>
    <property type="project" value="UniProtKB-KW"/>
</dbReference>